<accession>A0ABT8CYZ1</accession>
<keyword evidence="2" id="KW-1185">Reference proteome</keyword>
<name>A0ABT8CYZ1_9FLAO</name>
<dbReference type="Proteomes" id="UP001242368">
    <property type="component" value="Unassembled WGS sequence"/>
</dbReference>
<comment type="caution">
    <text evidence="1">The sequence shown here is derived from an EMBL/GenBank/DDBJ whole genome shotgun (WGS) entry which is preliminary data.</text>
</comment>
<dbReference type="EMBL" id="JAUFQU010000009">
    <property type="protein sequence ID" value="MDN3708981.1"/>
    <property type="molecule type" value="Genomic_DNA"/>
</dbReference>
<reference evidence="2" key="1">
    <citation type="journal article" date="2019" name="Int. J. Syst. Evol. Microbiol.">
        <title>The Global Catalogue of Microorganisms (GCM) 10K type strain sequencing project: providing services to taxonomists for standard genome sequencing and annotation.</title>
        <authorList>
            <consortium name="The Broad Institute Genomics Platform"/>
            <consortium name="The Broad Institute Genome Sequencing Center for Infectious Disease"/>
            <person name="Wu L."/>
            <person name="Ma J."/>
        </authorList>
    </citation>
    <scope>NUCLEOTIDE SEQUENCE [LARGE SCALE GENOMIC DNA]</scope>
    <source>
        <strain evidence="2">CECT 7184</strain>
    </source>
</reference>
<protein>
    <submittedName>
        <fullName evidence="1">Uncharacterized protein</fullName>
    </submittedName>
</protein>
<evidence type="ECO:0000313" key="1">
    <source>
        <dbReference type="EMBL" id="MDN3708981.1"/>
    </source>
</evidence>
<organism evidence="1 2">
    <name type="scientific">Paenimyroides ceti</name>
    <dbReference type="NCBI Taxonomy" id="395087"/>
    <lineage>
        <taxon>Bacteria</taxon>
        <taxon>Pseudomonadati</taxon>
        <taxon>Bacteroidota</taxon>
        <taxon>Flavobacteriia</taxon>
        <taxon>Flavobacteriales</taxon>
        <taxon>Flavobacteriaceae</taxon>
        <taxon>Paenimyroides</taxon>
    </lineage>
</organism>
<dbReference type="RefSeq" id="WP_290364874.1">
    <property type="nucleotide sequence ID" value="NZ_JAUFQU010000009.1"/>
</dbReference>
<sequence>MPYLLTTPTKASAGWRKGIFYGFIRKFKYASKIRRREQRCCYFSSSNSEIIGMNVYCSTKPPRNIA</sequence>
<proteinExistence type="predicted"/>
<gene>
    <name evidence="1" type="ORF">QW060_18055</name>
</gene>
<evidence type="ECO:0000313" key="2">
    <source>
        <dbReference type="Proteomes" id="UP001242368"/>
    </source>
</evidence>